<organism evidence="1 2">
    <name type="scientific">Trifolium pratense</name>
    <name type="common">Red clover</name>
    <dbReference type="NCBI Taxonomy" id="57577"/>
    <lineage>
        <taxon>Eukaryota</taxon>
        <taxon>Viridiplantae</taxon>
        <taxon>Streptophyta</taxon>
        <taxon>Embryophyta</taxon>
        <taxon>Tracheophyta</taxon>
        <taxon>Spermatophyta</taxon>
        <taxon>Magnoliopsida</taxon>
        <taxon>eudicotyledons</taxon>
        <taxon>Gunneridae</taxon>
        <taxon>Pentapetalae</taxon>
        <taxon>rosids</taxon>
        <taxon>fabids</taxon>
        <taxon>Fabales</taxon>
        <taxon>Fabaceae</taxon>
        <taxon>Papilionoideae</taxon>
        <taxon>50 kb inversion clade</taxon>
        <taxon>NPAAA clade</taxon>
        <taxon>Hologalegina</taxon>
        <taxon>IRL clade</taxon>
        <taxon>Trifolieae</taxon>
        <taxon>Trifolium</taxon>
    </lineage>
</organism>
<dbReference type="EMBL" id="ASHM01014697">
    <property type="protein sequence ID" value="PNX96628.1"/>
    <property type="molecule type" value="Genomic_DNA"/>
</dbReference>
<comment type="caution">
    <text evidence="1">The sequence shown here is derived from an EMBL/GenBank/DDBJ whole genome shotgun (WGS) entry which is preliminary data.</text>
</comment>
<evidence type="ECO:0000313" key="2">
    <source>
        <dbReference type="Proteomes" id="UP000236291"/>
    </source>
</evidence>
<sequence length="89" mass="10457">MVSLSSSHFAMEVRRKWYSRDVIVDLLSLSHLAVESEARMVLSLLSIVESELPSRGVRREWYSGLSHLVCERREWYSVDTMTMRYFAVE</sequence>
<name>A0A2K3N0R1_TRIPR</name>
<protein>
    <submittedName>
        <fullName evidence="1">Uncharacterized protein</fullName>
    </submittedName>
</protein>
<dbReference type="Proteomes" id="UP000236291">
    <property type="component" value="Unassembled WGS sequence"/>
</dbReference>
<gene>
    <name evidence="1" type="ORF">L195_g019838</name>
</gene>
<evidence type="ECO:0000313" key="1">
    <source>
        <dbReference type="EMBL" id="PNX96628.1"/>
    </source>
</evidence>
<accession>A0A2K3N0R1</accession>
<dbReference type="AlphaFoldDB" id="A0A2K3N0R1"/>
<reference evidence="1 2" key="2">
    <citation type="journal article" date="2017" name="Front. Plant Sci.">
        <title>Gene Classification and Mining of Molecular Markers Useful in Red Clover (Trifolium pratense) Breeding.</title>
        <authorList>
            <person name="Istvanek J."/>
            <person name="Dluhosova J."/>
            <person name="Dluhos P."/>
            <person name="Patkova L."/>
            <person name="Nedelnik J."/>
            <person name="Repkova J."/>
        </authorList>
    </citation>
    <scope>NUCLEOTIDE SEQUENCE [LARGE SCALE GENOMIC DNA]</scope>
    <source>
        <strain evidence="2">cv. Tatra</strain>
        <tissue evidence="1">Young leaves</tissue>
    </source>
</reference>
<proteinExistence type="predicted"/>
<reference evidence="1 2" key="1">
    <citation type="journal article" date="2014" name="Am. J. Bot.">
        <title>Genome assembly and annotation for red clover (Trifolium pratense; Fabaceae).</title>
        <authorList>
            <person name="Istvanek J."/>
            <person name="Jaros M."/>
            <person name="Krenek A."/>
            <person name="Repkova J."/>
        </authorList>
    </citation>
    <scope>NUCLEOTIDE SEQUENCE [LARGE SCALE GENOMIC DNA]</scope>
    <source>
        <strain evidence="2">cv. Tatra</strain>
        <tissue evidence="1">Young leaves</tissue>
    </source>
</reference>